<dbReference type="RefSeq" id="WP_317639926.1">
    <property type="nucleotide sequence ID" value="NZ_JAPMIV010000012.1"/>
</dbReference>
<protein>
    <submittedName>
        <fullName evidence="3">DUF1206 domain-containing protein</fullName>
    </submittedName>
</protein>
<evidence type="ECO:0000313" key="4">
    <source>
        <dbReference type="Proteomes" id="UP001276150"/>
    </source>
</evidence>
<feature type="transmembrane region" description="Helical" evidence="1">
    <location>
        <begin position="70"/>
        <end position="88"/>
    </location>
</feature>
<evidence type="ECO:0000259" key="2">
    <source>
        <dbReference type="Pfam" id="PF06724"/>
    </source>
</evidence>
<dbReference type="Proteomes" id="UP001276150">
    <property type="component" value="Unassembled WGS sequence"/>
</dbReference>
<comment type="caution">
    <text evidence="3">The sequence shown here is derived from an EMBL/GenBank/DDBJ whole genome shotgun (WGS) entry which is preliminary data.</text>
</comment>
<evidence type="ECO:0000313" key="3">
    <source>
        <dbReference type="EMBL" id="MDV6374605.1"/>
    </source>
</evidence>
<keyword evidence="1" id="KW-1133">Transmembrane helix</keyword>
<name>A0ABU4DQ93_9DEIO</name>
<accession>A0ABU4DQ93</accession>
<keyword evidence="1" id="KW-0472">Membrane</keyword>
<feature type="domain" description="DUF1206" evidence="2">
    <location>
        <begin position="25"/>
        <end position="92"/>
    </location>
</feature>
<dbReference type="InterPro" id="IPR009597">
    <property type="entry name" value="DUF1206"/>
</dbReference>
<reference evidence="3 4" key="1">
    <citation type="submission" date="2022-11" db="EMBL/GenBank/DDBJ databases">
        <title>Deinococcus ZS9-10, Low Temperature and Draught-tolerating, UV-resistant Bacteria from Continental Antarctica.</title>
        <authorList>
            <person name="Cheng L."/>
        </authorList>
    </citation>
    <scope>NUCLEOTIDE SEQUENCE [LARGE SCALE GENOMIC DNA]</scope>
    <source>
        <strain evidence="3 4">ZS9-10</strain>
    </source>
</reference>
<gene>
    <name evidence="3" type="ORF">ORD21_08395</name>
</gene>
<keyword evidence="1" id="KW-0812">Transmembrane</keyword>
<feature type="transmembrane region" description="Helical" evidence="1">
    <location>
        <begin position="108"/>
        <end position="129"/>
    </location>
</feature>
<feature type="domain" description="DUF1206" evidence="2">
    <location>
        <begin position="108"/>
        <end position="176"/>
    </location>
</feature>
<feature type="transmembrane region" description="Helical" evidence="1">
    <location>
        <begin position="155"/>
        <end position="173"/>
    </location>
</feature>
<feature type="transmembrane region" description="Helical" evidence="1">
    <location>
        <begin position="205"/>
        <end position="225"/>
    </location>
</feature>
<keyword evidence="4" id="KW-1185">Reference proteome</keyword>
<evidence type="ECO:0000256" key="1">
    <source>
        <dbReference type="SAM" id="Phobius"/>
    </source>
</evidence>
<feature type="transmembrane region" description="Helical" evidence="1">
    <location>
        <begin position="245"/>
        <end position="266"/>
    </location>
</feature>
<feature type="transmembrane region" description="Helical" evidence="1">
    <location>
        <begin position="32"/>
        <end position="50"/>
    </location>
</feature>
<dbReference type="Pfam" id="PF06724">
    <property type="entry name" value="DUF1206"/>
    <property type="match status" value="3"/>
</dbReference>
<organism evidence="3 4">
    <name type="scientific">Deinococcus arenicola</name>
    <dbReference type="NCBI Taxonomy" id="2994950"/>
    <lineage>
        <taxon>Bacteria</taxon>
        <taxon>Thermotogati</taxon>
        <taxon>Deinococcota</taxon>
        <taxon>Deinococci</taxon>
        <taxon>Deinococcales</taxon>
        <taxon>Deinococcaceae</taxon>
        <taxon>Deinococcus</taxon>
    </lineage>
</organism>
<dbReference type="EMBL" id="JAPMIV010000012">
    <property type="protein sequence ID" value="MDV6374605.1"/>
    <property type="molecule type" value="Genomic_DNA"/>
</dbReference>
<proteinExistence type="predicted"/>
<feature type="domain" description="DUF1206" evidence="2">
    <location>
        <begin position="203"/>
        <end position="272"/>
    </location>
</feature>
<sequence>MSTASSKVERASQQVAPGLEALARFGYASKGVVYGTVGVLALSLALGGAGRTTDTRGALLRLQDLPAGSAVLWVLAVGLTGYALWQLLRAILDPEHQGTGARGLVKRAGYLISGVIYLTLTAFSARVAAQGSASRDQNSEAQAASQVLQLPGGQLLLGLAGAVLLAVAGRQFYKAYGARFMMHMAFTDVGARYQNTLKRIGQVGIAARGLLLAIVGIFLLMAAWQNQASIAIGTSEALAWLREQPAGQFLLGAVALGTLFYGVWCVTQAVYRRIKVVG</sequence>